<comment type="caution">
    <text evidence="2">The sequence shown here is derived from an EMBL/GenBank/DDBJ whole genome shotgun (WGS) entry which is preliminary data.</text>
</comment>
<feature type="region of interest" description="Disordered" evidence="1">
    <location>
        <begin position="26"/>
        <end position="120"/>
    </location>
</feature>
<dbReference type="OMA" id="QCNRKRD"/>
<dbReference type="OrthoDB" id="298344at2759"/>
<sequence length="478" mass="54421">MSSHPRPLRRVYVAIPIPTTRIVVQEDVENTKNSKTKPSTAKTRPALPLRPSTQQNQAVDKKRKHEDDKDAKEPIQKRRQVVKPAKKSSEPPKANSDPSKLAAPTPRTSEAPAKPVVPKKAPQPLWTRVGAGFTRREIEDRILLREFVIRFNDSLDIKRVYLERLEDFDTFDDATAKALLVAFLEVVKTDLTSDQRRPLNDFLKELRDRGMTFYDILSGLDKMRQKTGLNIPSLTKQLKQPQDEIDSEALIPVLLALVDDLLDTRALRAQVDKYKDEGVEVRKEYFAAAKAERERWSSLRSSLMEEKKFEAAKAKHDAKDHGIRLNFLKKQASISLRFTPQVDMDGRVYYFHTPSLRKPPAKSTRDDYGKWCWFVPVWGRRPDDAERVDEPTGSKNTVESWWGFGEAAECKLLAKWIQFRTEQSNNKAGSDRAGESDDSSDLTDLEDDEDVGKTDSKQLVAALLDFATVLDYADDVGK</sequence>
<evidence type="ECO:0000313" key="3">
    <source>
        <dbReference type="Proteomes" id="UP000007148"/>
    </source>
</evidence>
<feature type="compositionally biased region" description="Basic residues" evidence="1">
    <location>
        <begin position="77"/>
        <end position="86"/>
    </location>
</feature>
<feature type="compositionally biased region" description="Low complexity" evidence="1">
    <location>
        <begin position="111"/>
        <end position="120"/>
    </location>
</feature>
<dbReference type="STRING" id="1109443.G4TSE6"/>
<dbReference type="HOGENOM" id="CLU_467050_0_0_1"/>
<feature type="region of interest" description="Disordered" evidence="1">
    <location>
        <begin position="424"/>
        <end position="453"/>
    </location>
</feature>
<dbReference type="Proteomes" id="UP000007148">
    <property type="component" value="Unassembled WGS sequence"/>
</dbReference>
<name>G4TSE6_SERID</name>
<dbReference type="eggNOG" id="ENOG502SF38">
    <property type="taxonomic scope" value="Eukaryota"/>
</dbReference>
<evidence type="ECO:0000256" key="1">
    <source>
        <dbReference type="SAM" id="MobiDB-lite"/>
    </source>
</evidence>
<reference evidence="2 3" key="1">
    <citation type="journal article" date="2011" name="PLoS Pathog.">
        <title>Endophytic Life Strategies Decoded by Genome and Transcriptome Analyses of the Mutualistic Root Symbiont Piriformospora indica.</title>
        <authorList>
            <person name="Zuccaro A."/>
            <person name="Lahrmann U."/>
            <person name="Guldener U."/>
            <person name="Langen G."/>
            <person name="Pfiffi S."/>
            <person name="Biedenkopf D."/>
            <person name="Wong P."/>
            <person name="Samans B."/>
            <person name="Grimm C."/>
            <person name="Basiewicz M."/>
            <person name="Murat C."/>
            <person name="Martin F."/>
            <person name="Kogel K.H."/>
        </authorList>
    </citation>
    <scope>NUCLEOTIDE SEQUENCE [LARGE SCALE GENOMIC DNA]</scope>
    <source>
        <strain evidence="2 3">DSM 11827</strain>
    </source>
</reference>
<feature type="compositionally biased region" description="Acidic residues" evidence="1">
    <location>
        <begin position="436"/>
        <end position="450"/>
    </location>
</feature>
<dbReference type="InParanoid" id="G4TSE6"/>
<protein>
    <submittedName>
        <fullName evidence="2">Uncharacterized protein</fullName>
    </submittedName>
</protein>
<accession>G4TSE6</accession>
<dbReference type="EMBL" id="CAFZ01000292">
    <property type="protein sequence ID" value="CCA74239.1"/>
    <property type="molecule type" value="Genomic_DNA"/>
</dbReference>
<evidence type="ECO:0000313" key="2">
    <source>
        <dbReference type="EMBL" id="CCA74239.1"/>
    </source>
</evidence>
<feature type="compositionally biased region" description="Polar residues" evidence="1">
    <location>
        <begin position="31"/>
        <end position="42"/>
    </location>
</feature>
<feature type="compositionally biased region" description="Basic and acidic residues" evidence="1">
    <location>
        <begin position="65"/>
        <end position="76"/>
    </location>
</feature>
<keyword evidence="3" id="KW-1185">Reference proteome</keyword>
<proteinExistence type="predicted"/>
<gene>
    <name evidence="2" type="ORF">PIIN_08192</name>
</gene>
<organism evidence="2 3">
    <name type="scientific">Serendipita indica (strain DSM 11827)</name>
    <name type="common">Root endophyte fungus</name>
    <name type="synonym">Piriformospora indica</name>
    <dbReference type="NCBI Taxonomy" id="1109443"/>
    <lineage>
        <taxon>Eukaryota</taxon>
        <taxon>Fungi</taxon>
        <taxon>Dikarya</taxon>
        <taxon>Basidiomycota</taxon>
        <taxon>Agaricomycotina</taxon>
        <taxon>Agaricomycetes</taxon>
        <taxon>Sebacinales</taxon>
        <taxon>Serendipitaceae</taxon>
        <taxon>Serendipita</taxon>
    </lineage>
</organism>
<dbReference type="AlphaFoldDB" id="G4TSE6"/>